<dbReference type="InterPro" id="IPR011991">
    <property type="entry name" value="ArsR-like_HTH"/>
</dbReference>
<dbReference type="Gene3D" id="1.10.10.10">
    <property type="entry name" value="Winged helix-like DNA-binding domain superfamily/Winged helix DNA-binding domain"/>
    <property type="match status" value="1"/>
</dbReference>
<keyword evidence="2" id="KW-1185">Reference proteome</keyword>
<evidence type="ECO:0000313" key="2">
    <source>
        <dbReference type="Proteomes" id="UP000070344"/>
    </source>
</evidence>
<protein>
    <recommendedName>
        <fullName evidence="3">HTH arsR-type domain-containing protein</fullName>
    </recommendedName>
</protein>
<evidence type="ECO:0008006" key="3">
    <source>
        <dbReference type="Google" id="ProtNLM"/>
    </source>
</evidence>
<sequence>MTEEKGKVPLLKVLGVSPELRVLNALLDNPVFNLTAGEISDISGLKVAEVEEVLNKLRSWNIVEIKCEGEKKCYSLNTSSDAVQHLGRFDIELARQRTKEG</sequence>
<dbReference type="InterPro" id="IPR036388">
    <property type="entry name" value="WH-like_DNA-bd_sf"/>
</dbReference>
<proteinExistence type="predicted"/>
<reference evidence="1 2" key="1">
    <citation type="journal article" date="2016" name="Sci. Rep.">
        <title>Metabolic traits of an uncultured archaeal lineage -MSBL1- from brine pools of the Red Sea.</title>
        <authorList>
            <person name="Mwirichia R."/>
            <person name="Alam I."/>
            <person name="Rashid M."/>
            <person name="Vinu M."/>
            <person name="Ba-Alawi W."/>
            <person name="Anthony Kamau A."/>
            <person name="Kamanda Ngugi D."/>
            <person name="Goker M."/>
            <person name="Klenk H.P."/>
            <person name="Bajic V."/>
            <person name="Stingl U."/>
        </authorList>
    </citation>
    <scope>NUCLEOTIDE SEQUENCE [LARGE SCALE GENOMIC DNA]</scope>
    <source>
        <strain evidence="1">SCGC-AAA259O05</strain>
    </source>
</reference>
<comment type="caution">
    <text evidence="1">The sequence shown here is derived from an EMBL/GenBank/DDBJ whole genome shotgun (WGS) entry which is preliminary data.</text>
</comment>
<organism evidence="1 2">
    <name type="scientific">candidate division MSBL1 archaeon SCGC-AAA259O05</name>
    <dbReference type="NCBI Taxonomy" id="1698271"/>
    <lineage>
        <taxon>Archaea</taxon>
        <taxon>Methanobacteriati</taxon>
        <taxon>Methanobacteriota</taxon>
        <taxon>candidate division MSBL1</taxon>
    </lineage>
</organism>
<dbReference type="InterPro" id="IPR036390">
    <property type="entry name" value="WH_DNA-bd_sf"/>
</dbReference>
<dbReference type="CDD" id="cd00090">
    <property type="entry name" value="HTH_ARSR"/>
    <property type="match status" value="1"/>
</dbReference>
<dbReference type="EMBL" id="LHXV01000008">
    <property type="protein sequence ID" value="KXB01569.1"/>
    <property type="molecule type" value="Genomic_DNA"/>
</dbReference>
<dbReference type="Proteomes" id="UP000070344">
    <property type="component" value="Unassembled WGS sequence"/>
</dbReference>
<evidence type="ECO:0000313" key="1">
    <source>
        <dbReference type="EMBL" id="KXB01569.1"/>
    </source>
</evidence>
<accession>A0A133V546</accession>
<dbReference type="AlphaFoldDB" id="A0A133V546"/>
<gene>
    <name evidence="1" type="ORF">AKJ41_01110</name>
</gene>
<dbReference type="SUPFAM" id="SSF46785">
    <property type="entry name" value="Winged helix' DNA-binding domain"/>
    <property type="match status" value="1"/>
</dbReference>
<name>A0A133V546_9EURY</name>